<sequence>MKPSSLPGGGGKFNDDPMGDDDQRTDAISSTGAATNHSIQGAAVERPDDDVDKDGFRRPKSTRKRNSSDTASVGSNNKAAKTDRNNRGMSDILPTQNRFSILTDQTPAQPEPAKKAPRIAPINVKIDELYFPFSILRDILKKLKFKPVVHKNRDQYMSVNVACLDDYRALLKALDEQKFEYYLFNSPESEPPVKYVIRGLPSNIPIDEIKSELTEEAERQESEGAGISSAQVFVVTTRSQKREREDGSDQGTREIDWGELGQVEKSPEKKRINLDESKNSKQDEGNQEPREKQSTLDEAVSEESDSSDLFSSDDNDEDWSGIKMAQRKLRTQEDRGRTGRKFATCQMLEETGDHPGAEPILSQANNRASKLPRVRDEQHIRAEIQITSTPRKDLIIQRPQREINPPLSHRNRKMFGNTVNESGEISESLGKESEELQPGTLVSSKSKEVDLDNCLMETDSTRYVGAPKQDSELNISIERTQTHGRDSMQIESKKDKPELKWNVERFSSGGRIGVQVLVWNEEQESIEQRPQTGEPSNHMQSRYNRPEYQPRVELTRLEIPTVGNSSEILRTPFTIGETAIYRRNEERGVQVRPNLPTNGDIENGMEPSTDFGGLGKENINESDILASCHQENGLSMQDATDSEQNKQQLTGSITLPDSEVADTRGLANNEPLQGNQNTDANTNSASSTPASQEVPGLRDEQEAANGLTIRDLFEGNMEVDELSVHDEGSQEQVNETPRITQAEELSHQDDQASPIDVTEFTEEPGKGKINAVTLVVEGDIVYNIFIVNKVGPIFKPR</sequence>
<reference evidence="1" key="1">
    <citation type="submission" date="2023-04" db="EMBL/GenBank/DDBJ databases">
        <title>A chromosome-level genome assembly of the parasitoid wasp Eretmocerus hayati.</title>
        <authorList>
            <person name="Zhong Y."/>
            <person name="Liu S."/>
            <person name="Liu Y."/>
        </authorList>
    </citation>
    <scope>NUCLEOTIDE SEQUENCE</scope>
    <source>
        <strain evidence="1">ZJU_SS_LIU_2023</strain>
    </source>
</reference>
<organism evidence="1 2">
    <name type="scientific">Eretmocerus hayati</name>
    <dbReference type="NCBI Taxonomy" id="131215"/>
    <lineage>
        <taxon>Eukaryota</taxon>
        <taxon>Metazoa</taxon>
        <taxon>Ecdysozoa</taxon>
        <taxon>Arthropoda</taxon>
        <taxon>Hexapoda</taxon>
        <taxon>Insecta</taxon>
        <taxon>Pterygota</taxon>
        <taxon>Neoptera</taxon>
        <taxon>Endopterygota</taxon>
        <taxon>Hymenoptera</taxon>
        <taxon>Apocrita</taxon>
        <taxon>Proctotrupomorpha</taxon>
        <taxon>Chalcidoidea</taxon>
        <taxon>Aphelinidae</taxon>
        <taxon>Aphelininae</taxon>
        <taxon>Eretmocerus</taxon>
    </lineage>
</organism>
<accession>A0ACC2N7H1</accession>
<dbReference type="Proteomes" id="UP001239111">
    <property type="component" value="Chromosome 4"/>
</dbReference>
<keyword evidence="2" id="KW-1185">Reference proteome</keyword>
<evidence type="ECO:0000313" key="1">
    <source>
        <dbReference type="EMBL" id="KAJ8667130.1"/>
    </source>
</evidence>
<comment type="caution">
    <text evidence="1">The sequence shown here is derived from an EMBL/GenBank/DDBJ whole genome shotgun (WGS) entry which is preliminary data.</text>
</comment>
<gene>
    <name evidence="1" type="ORF">QAD02_008792</name>
</gene>
<protein>
    <submittedName>
        <fullName evidence="1">Uncharacterized protein</fullName>
    </submittedName>
</protein>
<dbReference type="EMBL" id="CM056744">
    <property type="protein sequence ID" value="KAJ8667130.1"/>
    <property type="molecule type" value="Genomic_DNA"/>
</dbReference>
<proteinExistence type="predicted"/>
<evidence type="ECO:0000313" key="2">
    <source>
        <dbReference type="Proteomes" id="UP001239111"/>
    </source>
</evidence>
<name>A0ACC2N7H1_9HYME</name>